<sequence>MQRVVLLLPRAQASWMSRPTTDALAALSLTTSMDSALRLPASSGPYAL</sequence>
<reference evidence="1 2" key="1">
    <citation type="submission" date="2024-10" db="EMBL/GenBank/DDBJ databases">
        <title>The Natural Products Discovery Center: Release of the First 8490 Sequenced Strains for Exploring Actinobacteria Biosynthetic Diversity.</title>
        <authorList>
            <person name="Kalkreuter E."/>
            <person name="Kautsar S.A."/>
            <person name="Yang D."/>
            <person name="Bader C.D."/>
            <person name="Teijaro C.N."/>
            <person name="Fluegel L."/>
            <person name="Davis C.M."/>
            <person name="Simpson J.R."/>
            <person name="Lauterbach L."/>
            <person name="Steele A.D."/>
            <person name="Gui C."/>
            <person name="Meng S."/>
            <person name="Li G."/>
            <person name="Viehrig K."/>
            <person name="Ye F."/>
            <person name="Su P."/>
            <person name="Kiefer A.F."/>
            <person name="Nichols A."/>
            <person name="Cepeda A.J."/>
            <person name="Yan W."/>
            <person name="Fan B."/>
            <person name="Jiang Y."/>
            <person name="Adhikari A."/>
            <person name="Zheng C.-J."/>
            <person name="Schuster L."/>
            <person name="Cowan T.M."/>
            <person name="Smanski M.J."/>
            <person name="Chevrette M.G."/>
            <person name="De Carvalho L.P.S."/>
            <person name="Shen B."/>
        </authorList>
    </citation>
    <scope>NUCLEOTIDE SEQUENCE [LARGE SCALE GENOMIC DNA]</scope>
    <source>
        <strain evidence="1 2">NPDC050545</strain>
    </source>
</reference>
<evidence type="ECO:0000313" key="1">
    <source>
        <dbReference type="EMBL" id="MFI6504454.1"/>
    </source>
</evidence>
<gene>
    <name evidence="1" type="ORF">ACIBG2_44215</name>
</gene>
<dbReference type="RefSeq" id="WP_397090199.1">
    <property type="nucleotide sequence ID" value="NZ_JBITGY010000015.1"/>
</dbReference>
<accession>A0ABW7ZCB4</accession>
<keyword evidence="2" id="KW-1185">Reference proteome</keyword>
<evidence type="ECO:0000313" key="2">
    <source>
        <dbReference type="Proteomes" id="UP001612741"/>
    </source>
</evidence>
<name>A0ABW7ZCB4_9ACTN</name>
<organism evidence="1 2">
    <name type="scientific">Nonomuraea typhae</name>
    <dbReference type="NCBI Taxonomy" id="2603600"/>
    <lineage>
        <taxon>Bacteria</taxon>
        <taxon>Bacillati</taxon>
        <taxon>Actinomycetota</taxon>
        <taxon>Actinomycetes</taxon>
        <taxon>Streptosporangiales</taxon>
        <taxon>Streptosporangiaceae</taxon>
        <taxon>Nonomuraea</taxon>
    </lineage>
</organism>
<proteinExistence type="predicted"/>
<protein>
    <submittedName>
        <fullName evidence="1">Uncharacterized protein</fullName>
    </submittedName>
</protein>
<comment type="caution">
    <text evidence="1">The sequence shown here is derived from an EMBL/GenBank/DDBJ whole genome shotgun (WGS) entry which is preliminary data.</text>
</comment>
<dbReference type="Proteomes" id="UP001612741">
    <property type="component" value="Unassembled WGS sequence"/>
</dbReference>
<dbReference type="EMBL" id="JBITGY010000015">
    <property type="protein sequence ID" value="MFI6504454.1"/>
    <property type="molecule type" value="Genomic_DNA"/>
</dbReference>